<keyword evidence="2" id="KW-1185">Reference proteome</keyword>
<sequence>MLWRPPFQILINTLLVIYLIPKERATSRLARFISEVAPRQFVTVIRRHRAAKQKQDKDCFSGAMMMMSNKMTSSHHHTYSSSSSNSRFT</sequence>
<evidence type="ECO:0000313" key="1">
    <source>
        <dbReference type="EMBL" id="KAG2318488.1"/>
    </source>
</evidence>
<gene>
    <name evidence="1" type="ORF">Bca52824_011701</name>
</gene>
<dbReference type="Proteomes" id="UP000886595">
    <property type="component" value="Unassembled WGS sequence"/>
</dbReference>
<dbReference type="OrthoDB" id="783496at2759"/>
<dbReference type="AlphaFoldDB" id="A0A8X8B1P3"/>
<dbReference type="EMBL" id="JAAMPC010000003">
    <property type="protein sequence ID" value="KAG2318488.1"/>
    <property type="molecule type" value="Genomic_DNA"/>
</dbReference>
<accession>A0A8X8B1P3</accession>
<protein>
    <submittedName>
        <fullName evidence="1">Uncharacterized protein</fullName>
    </submittedName>
</protein>
<reference evidence="1 2" key="1">
    <citation type="submission" date="2020-02" db="EMBL/GenBank/DDBJ databases">
        <authorList>
            <person name="Ma Q."/>
            <person name="Huang Y."/>
            <person name="Song X."/>
            <person name="Pei D."/>
        </authorList>
    </citation>
    <scope>NUCLEOTIDE SEQUENCE [LARGE SCALE GENOMIC DNA]</scope>
    <source>
        <strain evidence="1">Sxm20200214</strain>
        <tissue evidence="1">Leaf</tissue>
    </source>
</reference>
<evidence type="ECO:0000313" key="2">
    <source>
        <dbReference type="Proteomes" id="UP000886595"/>
    </source>
</evidence>
<organism evidence="1 2">
    <name type="scientific">Brassica carinata</name>
    <name type="common">Ethiopian mustard</name>
    <name type="synonym">Abyssinian cabbage</name>
    <dbReference type="NCBI Taxonomy" id="52824"/>
    <lineage>
        <taxon>Eukaryota</taxon>
        <taxon>Viridiplantae</taxon>
        <taxon>Streptophyta</taxon>
        <taxon>Embryophyta</taxon>
        <taxon>Tracheophyta</taxon>
        <taxon>Spermatophyta</taxon>
        <taxon>Magnoliopsida</taxon>
        <taxon>eudicotyledons</taxon>
        <taxon>Gunneridae</taxon>
        <taxon>Pentapetalae</taxon>
        <taxon>rosids</taxon>
        <taxon>malvids</taxon>
        <taxon>Brassicales</taxon>
        <taxon>Brassicaceae</taxon>
        <taxon>Brassiceae</taxon>
        <taxon>Brassica</taxon>
    </lineage>
</organism>
<name>A0A8X8B1P3_BRACI</name>
<proteinExistence type="predicted"/>
<comment type="caution">
    <text evidence="1">The sequence shown here is derived from an EMBL/GenBank/DDBJ whole genome shotgun (WGS) entry which is preliminary data.</text>
</comment>